<proteinExistence type="predicted"/>
<gene>
    <name evidence="1" type="ORF">POL72_48285</name>
</gene>
<sequence length="250" mass="28598">MTELDCTSIDTALPSVAGLMRMSTMTLAQKLLSYSPREYEDDCNSSDSDSLDVLWWRIFRCLQKPVPESIMWFHATRVRPGTSFADGIRPLNERLGDLEEIVKQCAKDLGLNIGGHAPDEYWTHSGGIQFSLKTSDRMHWGPYAFLMREVILPGTSDVHDYLSAPEIVEDIARRDYGPSWQKVLDRFRSMTVPCIVHFRDWKRRDDAAAFALRYCHKRIHERDNDAILHTCYDAAGVPVSPSAIVRVEYL</sequence>
<reference evidence="1 2" key="1">
    <citation type="submission" date="2023-01" db="EMBL/GenBank/DDBJ databases">
        <title>Minimal conservation of predation-associated metabolite biosynthetic gene clusters underscores biosynthetic potential of Myxococcota including descriptions for ten novel species: Archangium lansinium sp. nov., Myxococcus landrumus sp. nov., Nannocystis bai.</title>
        <authorList>
            <person name="Ahearne A."/>
            <person name="Stevens C."/>
            <person name="Dowd S."/>
        </authorList>
    </citation>
    <scope>NUCLEOTIDE SEQUENCE [LARGE SCALE GENOMIC DNA]</scope>
    <source>
        <strain evidence="1 2">WIWO2</strain>
    </source>
</reference>
<dbReference type="Proteomes" id="UP001217485">
    <property type="component" value="Unassembled WGS sequence"/>
</dbReference>
<evidence type="ECO:0000313" key="1">
    <source>
        <dbReference type="EMBL" id="MDC0685599.1"/>
    </source>
</evidence>
<evidence type="ECO:0000313" key="2">
    <source>
        <dbReference type="Proteomes" id="UP001217485"/>
    </source>
</evidence>
<dbReference type="EMBL" id="JAQNDK010000007">
    <property type="protein sequence ID" value="MDC0685599.1"/>
    <property type="molecule type" value="Genomic_DNA"/>
</dbReference>
<accession>A0ABT5CGN8</accession>
<name>A0ABT5CGN8_9BACT</name>
<protein>
    <submittedName>
        <fullName evidence="1">Uncharacterized protein</fullName>
    </submittedName>
</protein>
<organism evidence="1 2">
    <name type="scientific">Sorangium atrum</name>
    <dbReference type="NCBI Taxonomy" id="2995308"/>
    <lineage>
        <taxon>Bacteria</taxon>
        <taxon>Pseudomonadati</taxon>
        <taxon>Myxococcota</taxon>
        <taxon>Polyangia</taxon>
        <taxon>Polyangiales</taxon>
        <taxon>Polyangiaceae</taxon>
        <taxon>Sorangium</taxon>
    </lineage>
</organism>
<keyword evidence="2" id="KW-1185">Reference proteome</keyword>
<dbReference type="RefSeq" id="WP_272103994.1">
    <property type="nucleotide sequence ID" value="NZ_JAQNDK010000007.1"/>
</dbReference>
<comment type="caution">
    <text evidence="1">The sequence shown here is derived from an EMBL/GenBank/DDBJ whole genome shotgun (WGS) entry which is preliminary data.</text>
</comment>